<accession>A0A1D2M8Y8</accession>
<proteinExistence type="predicted"/>
<name>A0A1D2M8Y8_ORCCI</name>
<sequence>MKSSFVYDLKSSSFSCWLNLSCEFNQTELTMDRGQASTFYNPGAGTGPRDGGGVYQNFTAPSTTFINIFSQPGTYNVSLSFAGAAGRENPATGLHGGLINRQVPMTAGAQANGAGGIPMMNRPINPGEQELQNNLSPYLGSPIKGRGGPTMIPEFFGTPEGQKLPKPVPPPKPVKRLAVGTQTTI</sequence>
<gene>
    <name evidence="2" type="ORF">Ocin01_17288</name>
</gene>
<organism evidence="2 3">
    <name type="scientific">Orchesella cincta</name>
    <name type="common">Springtail</name>
    <name type="synonym">Podura cincta</name>
    <dbReference type="NCBI Taxonomy" id="48709"/>
    <lineage>
        <taxon>Eukaryota</taxon>
        <taxon>Metazoa</taxon>
        <taxon>Ecdysozoa</taxon>
        <taxon>Arthropoda</taxon>
        <taxon>Hexapoda</taxon>
        <taxon>Collembola</taxon>
        <taxon>Entomobryomorpha</taxon>
        <taxon>Entomobryoidea</taxon>
        <taxon>Orchesellidae</taxon>
        <taxon>Orchesellinae</taxon>
        <taxon>Orchesella</taxon>
    </lineage>
</organism>
<evidence type="ECO:0000256" key="1">
    <source>
        <dbReference type="SAM" id="MobiDB-lite"/>
    </source>
</evidence>
<dbReference type="Proteomes" id="UP000094527">
    <property type="component" value="Unassembled WGS sequence"/>
</dbReference>
<dbReference type="EMBL" id="LJIJ01002675">
    <property type="protein sequence ID" value="ODM89392.1"/>
    <property type="molecule type" value="Genomic_DNA"/>
</dbReference>
<dbReference type="AlphaFoldDB" id="A0A1D2M8Y8"/>
<protein>
    <submittedName>
        <fullName evidence="2">Uncharacterized protein</fullName>
    </submittedName>
</protein>
<reference evidence="2 3" key="1">
    <citation type="journal article" date="2016" name="Genome Biol. Evol.">
        <title>Gene Family Evolution Reflects Adaptation to Soil Environmental Stressors in the Genome of the Collembolan Orchesella cincta.</title>
        <authorList>
            <person name="Faddeeva-Vakhrusheva A."/>
            <person name="Derks M.F."/>
            <person name="Anvar S.Y."/>
            <person name="Agamennone V."/>
            <person name="Suring W."/>
            <person name="Smit S."/>
            <person name="van Straalen N.M."/>
            <person name="Roelofs D."/>
        </authorList>
    </citation>
    <scope>NUCLEOTIDE SEQUENCE [LARGE SCALE GENOMIC DNA]</scope>
    <source>
        <tissue evidence="2">Mixed pool</tissue>
    </source>
</reference>
<feature type="region of interest" description="Disordered" evidence="1">
    <location>
        <begin position="163"/>
        <end position="185"/>
    </location>
</feature>
<keyword evidence="3" id="KW-1185">Reference proteome</keyword>
<evidence type="ECO:0000313" key="2">
    <source>
        <dbReference type="EMBL" id="ODM89392.1"/>
    </source>
</evidence>
<comment type="caution">
    <text evidence="2">The sequence shown here is derived from an EMBL/GenBank/DDBJ whole genome shotgun (WGS) entry which is preliminary data.</text>
</comment>
<evidence type="ECO:0000313" key="3">
    <source>
        <dbReference type="Proteomes" id="UP000094527"/>
    </source>
</evidence>